<sequence length="313" mass="34426">MNNKIIIDTDPGIDDALALACAFNAPEIDVIALTTIFGNASVQQTTENALRILEIFEQDIPVYSGAHRPLTMQAKEYPAFVHGENGLGNIPQPKAKKQAEAISAAQFIVNTTNQFPNEITIIALGPLTNLALALALDASIAQKIKRVITMGGNLHVAGNVSAAAEANVYCDPHAADQVYTAGWPVSVVGLDVTHQIRVKNSFFEKLEQKLPEKGKFLNVITQFYMNFYQDSYIMEGCHVHDSSAIACAIHPEWFVMESGQVRVICEGECMGKLMLHHDTGYTHRVNPWQNKPIIDVAVNVNVKAVKNWLEDLF</sequence>
<evidence type="ECO:0000259" key="3">
    <source>
        <dbReference type="Pfam" id="PF01156"/>
    </source>
</evidence>
<feature type="domain" description="Inosine/uridine-preferring nucleoside hydrolase" evidence="3">
    <location>
        <begin position="5"/>
        <end position="306"/>
    </location>
</feature>
<gene>
    <name evidence="4" type="ORF">D5R81_12160</name>
</gene>
<name>A0A3A6THQ0_9GAMM</name>
<evidence type="ECO:0000313" key="5">
    <source>
        <dbReference type="Proteomes" id="UP000273022"/>
    </source>
</evidence>
<evidence type="ECO:0000256" key="2">
    <source>
        <dbReference type="ARBA" id="ARBA00023295"/>
    </source>
</evidence>
<dbReference type="SUPFAM" id="SSF53590">
    <property type="entry name" value="Nucleoside hydrolase"/>
    <property type="match status" value="1"/>
</dbReference>
<dbReference type="InterPro" id="IPR023186">
    <property type="entry name" value="IUNH"/>
</dbReference>
<keyword evidence="1 4" id="KW-0378">Hydrolase</keyword>
<protein>
    <submittedName>
        <fullName evidence="4">Nucleoside hydrolase</fullName>
    </submittedName>
</protein>
<evidence type="ECO:0000313" key="4">
    <source>
        <dbReference type="EMBL" id="RJY12957.1"/>
    </source>
</evidence>
<dbReference type="InterPro" id="IPR001910">
    <property type="entry name" value="Inosine/uridine_hydrolase_dom"/>
</dbReference>
<reference evidence="4 5" key="1">
    <citation type="submission" date="2018-09" db="EMBL/GenBank/DDBJ databases">
        <title>Phylogeny of the Shewanellaceae, and recommendation for two new genera, Pseudoshewanella and Parashewanella.</title>
        <authorList>
            <person name="Wang G."/>
        </authorList>
    </citation>
    <scope>NUCLEOTIDE SEQUENCE [LARGE SCALE GENOMIC DNA]</scope>
    <source>
        <strain evidence="4 5">KCTC 22492</strain>
    </source>
</reference>
<proteinExistence type="predicted"/>
<dbReference type="EMBL" id="QYYH01000072">
    <property type="protein sequence ID" value="RJY12957.1"/>
    <property type="molecule type" value="Genomic_DNA"/>
</dbReference>
<dbReference type="GO" id="GO:0005829">
    <property type="term" value="C:cytosol"/>
    <property type="evidence" value="ECO:0007669"/>
    <property type="project" value="TreeGrafter"/>
</dbReference>
<dbReference type="PANTHER" id="PTHR12304">
    <property type="entry name" value="INOSINE-URIDINE PREFERRING NUCLEOSIDE HYDROLASE"/>
    <property type="match status" value="1"/>
</dbReference>
<dbReference type="Gene3D" id="3.90.245.10">
    <property type="entry name" value="Ribonucleoside hydrolase-like"/>
    <property type="match status" value="1"/>
</dbReference>
<dbReference type="Proteomes" id="UP000273022">
    <property type="component" value="Unassembled WGS sequence"/>
</dbReference>
<dbReference type="PANTHER" id="PTHR12304:SF4">
    <property type="entry name" value="URIDINE NUCLEOSIDASE"/>
    <property type="match status" value="1"/>
</dbReference>
<comment type="caution">
    <text evidence="4">The sequence shown here is derived from an EMBL/GenBank/DDBJ whole genome shotgun (WGS) entry which is preliminary data.</text>
</comment>
<organism evidence="4 5">
    <name type="scientific">Parashewanella spongiae</name>
    <dbReference type="NCBI Taxonomy" id="342950"/>
    <lineage>
        <taxon>Bacteria</taxon>
        <taxon>Pseudomonadati</taxon>
        <taxon>Pseudomonadota</taxon>
        <taxon>Gammaproteobacteria</taxon>
        <taxon>Alteromonadales</taxon>
        <taxon>Shewanellaceae</taxon>
        <taxon>Parashewanella</taxon>
    </lineage>
</organism>
<dbReference type="AlphaFoldDB" id="A0A3A6THQ0"/>
<dbReference type="RefSeq" id="WP_121853907.1">
    <property type="nucleotide sequence ID" value="NZ_CP037952.1"/>
</dbReference>
<keyword evidence="2" id="KW-0326">Glycosidase</keyword>
<evidence type="ECO:0000256" key="1">
    <source>
        <dbReference type="ARBA" id="ARBA00022801"/>
    </source>
</evidence>
<dbReference type="GO" id="GO:0006152">
    <property type="term" value="P:purine nucleoside catabolic process"/>
    <property type="evidence" value="ECO:0007669"/>
    <property type="project" value="TreeGrafter"/>
</dbReference>
<dbReference type="InterPro" id="IPR036452">
    <property type="entry name" value="Ribo_hydro-like"/>
</dbReference>
<dbReference type="GO" id="GO:0008477">
    <property type="term" value="F:purine nucleosidase activity"/>
    <property type="evidence" value="ECO:0007669"/>
    <property type="project" value="TreeGrafter"/>
</dbReference>
<accession>A0A3A6THQ0</accession>
<dbReference type="OrthoDB" id="9797882at2"/>
<dbReference type="CDD" id="cd02650">
    <property type="entry name" value="nuc_hydro_CaPnhB"/>
    <property type="match status" value="1"/>
</dbReference>
<keyword evidence="5" id="KW-1185">Reference proteome</keyword>
<dbReference type="Pfam" id="PF01156">
    <property type="entry name" value="IU_nuc_hydro"/>
    <property type="match status" value="1"/>
</dbReference>